<feature type="domain" description="SH3b" evidence="2">
    <location>
        <begin position="130"/>
        <end position="193"/>
    </location>
</feature>
<dbReference type="STRING" id="93684.SAMN05421853_1016"/>
<gene>
    <name evidence="3" type="ORF">SAMN05421853_1016</name>
</gene>
<dbReference type="RefSeq" id="WP_093008768.1">
    <property type="nucleotide sequence ID" value="NZ_FOXV01000001.1"/>
</dbReference>
<evidence type="ECO:0000313" key="4">
    <source>
        <dbReference type="Proteomes" id="UP000243106"/>
    </source>
</evidence>
<dbReference type="EMBL" id="FOXV01000001">
    <property type="protein sequence ID" value="SFP95301.1"/>
    <property type="molecule type" value="Genomic_DNA"/>
</dbReference>
<proteinExistence type="predicted"/>
<dbReference type="InterPro" id="IPR003646">
    <property type="entry name" value="SH3-like_bac-type"/>
</dbReference>
<dbReference type="Pfam" id="PF08239">
    <property type="entry name" value="SH3_3"/>
    <property type="match status" value="1"/>
</dbReference>
<name>A0A1I5UJ28_9RHOB</name>
<dbReference type="Proteomes" id="UP000243106">
    <property type="component" value="Unassembled WGS sequence"/>
</dbReference>
<reference evidence="4" key="1">
    <citation type="submission" date="2016-10" db="EMBL/GenBank/DDBJ databases">
        <authorList>
            <person name="Varghese N."/>
            <person name="Submissions S."/>
        </authorList>
    </citation>
    <scope>NUCLEOTIDE SEQUENCE [LARGE SCALE GENOMIC DNA]</scope>
    <source>
        <strain evidence="4">JCM 10271</strain>
    </source>
</reference>
<dbReference type="PROSITE" id="PS51781">
    <property type="entry name" value="SH3B"/>
    <property type="match status" value="1"/>
</dbReference>
<evidence type="ECO:0000256" key="1">
    <source>
        <dbReference type="SAM" id="MobiDB-lite"/>
    </source>
</evidence>
<accession>A0A1I5UJ28</accession>
<keyword evidence="4" id="KW-1185">Reference proteome</keyword>
<dbReference type="SMART" id="SM00287">
    <property type="entry name" value="SH3b"/>
    <property type="match status" value="1"/>
</dbReference>
<dbReference type="AlphaFoldDB" id="A0A1I5UJ28"/>
<feature type="region of interest" description="Disordered" evidence="1">
    <location>
        <begin position="114"/>
        <end position="152"/>
    </location>
</feature>
<dbReference type="Gene3D" id="2.30.30.40">
    <property type="entry name" value="SH3 Domains"/>
    <property type="match status" value="1"/>
</dbReference>
<feature type="compositionally biased region" description="Basic and acidic residues" evidence="1">
    <location>
        <begin position="114"/>
        <end position="136"/>
    </location>
</feature>
<protein>
    <submittedName>
        <fullName evidence="3">SH3 domain-containing protein</fullName>
    </submittedName>
</protein>
<organism evidence="3 4">
    <name type="scientific">Roseivivax halotolerans</name>
    <dbReference type="NCBI Taxonomy" id="93684"/>
    <lineage>
        <taxon>Bacteria</taxon>
        <taxon>Pseudomonadati</taxon>
        <taxon>Pseudomonadota</taxon>
        <taxon>Alphaproteobacteria</taxon>
        <taxon>Rhodobacterales</taxon>
        <taxon>Roseobacteraceae</taxon>
        <taxon>Roseivivax</taxon>
    </lineage>
</organism>
<evidence type="ECO:0000259" key="2">
    <source>
        <dbReference type="PROSITE" id="PS51781"/>
    </source>
</evidence>
<evidence type="ECO:0000313" key="3">
    <source>
        <dbReference type="EMBL" id="SFP95301.1"/>
    </source>
</evidence>
<sequence>MPKFILLTFGFLGWAYFEMSGGTDFEPGWWLEAEAATTAPGDAVETEELVARAASGAAELTQVAAPADDTSTEGDNIELASLETSVTDAALTAVATRPEPRTLGLDIARRDPERAIAPETARTEDAAPAPDLREVSGSRVNLRQGPGTRHSVLTQLTGGTEVEVLRQEGGWVKLRVAETNRIGWMADYLVTAAAE</sequence>